<evidence type="ECO:0000256" key="2">
    <source>
        <dbReference type="ARBA" id="ARBA00022691"/>
    </source>
</evidence>
<dbReference type="RefSeq" id="WP_183348550.1">
    <property type="nucleotide sequence ID" value="NZ_JACHEO010000002.1"/>
</dbReference>
<name>A0A840V1P8_9BACT</name>
<keyword evidence="2" id="KW-0949">S-adenosyl-L-methionine</keyword>
<dbReference type="SMART" id="SM00317">
    <property type="entry name" value="SET"/>
    <property type="match status" value="1"/>
</dbReference>
<evidence type="ECO:0000259" key="3">
    <source>
        <dbReference type="PROSITE" id="PS50280"/>
    </source>
</evidence>
<gene>
    <name evidence="5" type="ORF">HNQ81_000811</name>
</gene>
<accession>A0A840V1P8</accession>
<dbReference type="PROSITE" id="PS50280">
    <property type="entry name" value="SET"/>
    <property type="match status" value="1"/>
</dbReference>
<organism evidence="5 6">
    <name type="scientific">Desulfoprunum benzoelyticum</name>
    <dbReference type="NCBI Taxonomy" id="1506996"/>
    <lineage>
        <taxon>Bacteria</taxon>
        <taxon>Pseudomonadati</taxon>
        <taxon>Thermodesulfobacteriota</taxon>
        <taxon>Desulfobulbia</taxon>
        <taxon>Desulfobulbales</taxon>
        <taxon>Desulfobulbaceae</taxon>
        <taxon>Desulfoprunum</taxon>
    </lineage>
</organism>
<sequence>MYPSHFGSNVLFPRRQDFEVVVKDEVVGKGVVARRGFARGDLIAALAGEIIDDIRQHSLQIRPGVHLYDVYFSGYFLHSCSPNVHLDMDNLVVHAIRDIRPGDYLFMDYAQTEDVLFKQFPCSCGSENCRGWITGRKEQTAGYIAENLTDIPINKIVG</sequence>
<dbReference type="EMBL" id="JACHEO010000002">
    <property type="protein sequence ID" value="MBB5347101.1"/>
    <property type="molecule type" value="Genomic_DNA"/>
</dbReference>
<dbReference type="SMART" id="SM00508">
    <property type="entry name" value="PostSET"/>
    <property type="match status" value="1"/>
</dbReference>
<feature type="domain" description="Post-SET" evidence="4">
    <location>
        <begin position="118"/>
        <end position="134"/>
    </location>
</feature>
<evidence type="ECO:0000313" key="5">
    <source>
        <dbReference type="EMBL" id="MBB5347101.1"/>
    </source>
</evidence>
<keyword evidence="1" id="KW-0808">Transferase</keyword>
<keyword evidence="6" id="KW-1185">Reference proteome</keyword>
<dbReference type="GO" id="GO:0016740">
    <property type="term" value="F:transferase activity"/>
    <property type="evidence" value="ECO:0007669"/>
    <property type="project" value="UniProtKB-KW"/>
</dbReference>
<dbReference type="PANTHER" id="PTHR12350:SF19">
    <property type="entry name" value="SET DOMAIN-CONTAINING PROTEIN"/>
    <property type="match status" value="1"/>
</dbReference>
<dbReference type="PROSITE" id="PS50868">
    <property type="entry name" value="POST_SET"/>
    <property type="match status" value="1"/>
</dbReference>
<comment type="caution">
    <text evidence="5">The sequence shown here is derived from an EMBL/GenBank/DDBJ whole genome shotgun (WGS) entry which is preliminary data.</text>
</comment>
<dbReference type="InterPro" id="IPR053201">
    <property type="entry name" value="Flavunoidine_N-MTase"/>
</dbReference>
<evidence type="ECO:0000259" key="4">
    <source>
        <dbReference type="PROSITE" id="PS50868"/>
    </source>
</evidence>
<protein>
    <recommendedName>
        <fullName evidence="7">SET domain-containing protein-lysine N-methyltransferase</fullName>
    </recommendedName>
</protein>
<dbReference type="Gene3D" id="2.170.270.10">
    <property type="entry name" value="SET domain"/>
    <property type="match status" value="1"/>
</dbReference>
<proteinExistence type="predicted"/>
<dbReference type="InterPro" id="IPR046341">
    <property type="entry name" value="SET_dom_sf"/>
</dbReference>
<reference evidence="5 6" key="1">
    <citation type="submission" date="2020-08" db="EMBL/GenBank/DDBJ databases">
        <title>Genomic Encyclopedia of Type Strains, Phase IV (KMG-IV): sequencing the most valuable type-strain genomes for metagenomic binning, comparative biology and taxonomic classification.</title>
        <authorList>
            <person name="Goeker M."/>
        </authorList>
    </citation>
    <scope>NUCLEOTIDE SEQUENCE [LARGE SCALE GENOMIC DNA]</scope>
    <source>
        <strain evidence="5 6">DSM 28570</strain>
    </source>
</reference>
<dbReference type="InterPro" id="IPR001214">
    <property type="entry name" value="SET_dom"/>
</dbReference>
<dbReference type="PANTHER" id="PTHR12350">
    <property type="entry name" value="HISTONE-LYSINE N-METHYLTRANSFERASE-RELATED"/>
    <property type="match status" value="1"/>
</dbReference>
<dbReference type="SUPFAM" id="SSF82199">
    <property type="entry name" value="SET domain"/>
    <property type="match status" value="1"/>
</dbReference>
<dbReference type="InterPro" id="IPR003616">
    <property type="entry name" value="Post-SET_dom"/>
</dbReference>
<evidence type="ECO:0008006" key="7">
    <source>
        <dbReference type="Google" id="ProtNLM"/>
    </source>
</evidence>
<evidence type="ECO:0000256" key="1">
    <source>
        <dbReference type="ARBA" id="ARBA00022679"/>
    </source>
</evidence>
<dbReference type="AlphaFoldDB" id="A0A840V1P8"/>
<feature type="domain" description="SET" evidence="3">
    <location>
        <begin position="16"/>
        <end position="110"/>
    </location>
</feature>
<dbReference type="Proteomes" id="UP000539642">
    <property type="component" value="Unassembled WGS sequence"/>
</dbReference>
<evidence type="ECO:0000313" key="6">
    <source>
        <dbReference type="Proteomes" id="UP000539642"/>
    </source>
</evidence>
<dbReference type="Pfam" id="PF00856">
    <property type="entry name" value="SET"/>
    <property type="match status" value="1"/>
</dbReference>